<protein>
    <submittedName>
        <fullName evidence="2">Uncharacterized protein</fullName>
    </submittedName>
</protein>
<feature type="region of interest" description="Disordered" evidence="1">
    <location>
        <begin position="1"/>
        <end position="20"/>
    </location>
</feature>
<organism evidence="2 3">
    <name type="scientific">Nonomuraea cavernae</name>
    <dbReference type="NCBI Taxonomy" id="2045107"/>
    <lineage>
        <taxon>Bacteria</taxon>
        <taxon>Bacillati</taxon>
        <taxon>Actinomycetota</taxon>
        <taxon>Actinomycetes</taxon>
        <taxon>Streptosporangiales</taxon>
        <taxon>Streptosporangiaceae</taxon>
        <taxon>Nonomuraea</taxon>
    </lineage>
</organism>
<evidence type="ECO:0000313" key="2">
    <source>
        <dbReference type="EMBL" id="GGO74795.1"/>
    </source>
</evidence>
<accession>A0A917Z4G8</accession>
<evidence type="ECO:0000313" key="3">
    <source>
        <dbReference type="Proteomes" id="UP000646523"/>
    </source>
</evidence>
<proteinExistence type="predicted"/>
<keyword evidence="3" id="KW-1185">Reference proteome</keyword>
<evidence type="ECO:0000256" key="1">
    <source>
        <dbReference type="SAM" id="MobiDB-lite"/>
    </source>
</evidence>
<dbReference type="AlphaFoldDB" id="A0A917Z4G8"/>
<reference evidence="2" key="1">
    <citation type="journal article" date="2014" name="Int. J. Syst. Evol. Microbiol.">
        <title>Complete genome sequence of Corynebacterium casei LMG S-19264T (=DSM 44701T), isolated from a smear-ripened cheese.</title>
        <authorList>
            <consortium name="US DOE Joint Genome Institute (JGI-PGF)"/>
            <person name="Walter F."/>
            <person name="Albersmeier A."/>
            <person name="Kalinowski J."/>
            <person name="Ruckert C."/>
        </authorList>
    </citation>
    <scope>NUCLEOTIDE SEQUENCE</scope>
    <source>
        <strain evidence="2">CGMCC 4.7368</strain>
    </source>
</reference>
<gene>
    <name evidence="2" type="ORF">GCM10012289_48310</name>
</gene>
<name>A0A917Z4G8_9ACTN</name>
<dbReference type="Proteomes" id="UP000646523">
    <property type="component" value="Unassembled WGS sequence"/>
</dbReference>
<dbReference type="RefSeq" id="WP_189126441.1">
    <property type="nucleotide sequence ID" value="NZ_BMNH01000016.1"/>
</dbReference>
<comment type="caution">
    <text evidence="2">The sequence shown here is derived from an EMBL/GenBank/DDBJ whole genome shotgun (WGS) entry which is preliminary data.</text>
</comment>
<dbReference type="EMBL" id="BMNH01000016">
    <property type="protein sequence ID" value="GGO74795.1"/>
    <property type="molecule type" value="Genomic_DNA"/>
</dbReference>
<reference evidence="2" key="2">
    <citation type="submission" date="2020-09" db="EMBL/GenBank/DDBJ databases">
        <authorList>
            <person name="Sun Q."/>
            <person name="Zhou Y."/>
        </authorList>
    </citation>
    <scope>NUCLEOTIDE SEQUENCE</scope>
    <source>
        <strain evidence="2">CGMCC 4.7368</strain>
    </source>
</reference>
<sequence>MTNPLDRPVRDPLATLGDPHSLCHGERREFTSPCEVDVGKKKREYGVIAEMAGTLAKVAPPVIGAHTPHPVAGALAGAAITAKYGDKIEKVVKDVTQDLVDHSNKEWEKLTPEDLRQIAITQQLY</sequence>